<dbReference type="Pfam" id="PF00534">
    <property type="entry name" value="Glycos_transf_1"/>
    <property type="match status" value="1"/>
</dbReference>
<dbReference type="AlphaFoldDB" id="A0A327R331"/>
<dbReference type="PANTHER" id="PTHR46401:SF2">
    <property type="entry name" value="GLYCOSYLTRANSFERASE WBBK-RELATED"/>
    <property type="match status" value="1"/>
</dbReference>
<proteinExistence type="predicted"/>
<dbReference type="SUPFAM" id="SSF53756">
    <property type="entry name" value="UDP-Glycosyltransferase/glycogen phosphorylase"/>
    <property type="match status" value="1"/>
</dbReference>
<evidence type="ECO:0000259" key="2">
    <source>
        <dbReference type="Pfam" id="PF00534"/>
    </source>
</evidence>
<evidence type="ECO:0000256" key="1">
    <source>
        <dbReference type="ARBA" id="ARBA00022679"/>
    </source>
</evidence>
<name>A0A327R331_9BACT</name>
<feature type="domain" description="Glycosyl transferase family 1" evidence="2">
    <location>
        <begin position="180"/>
        <end position="335"/>
    </location>
</feature>
<comment type="caution">
    <text evidence="3">The sequence shown here is derived from an EMBL/GenBank/DDBJ whole genome shotgun (WGS) entry which is preliminary data.</text>
</comment>
<evidence type="ECO:0000313" key="3">
    <source>
        <dbReference type="EMBL" id="RAJ10468.1"/>
    </source>
</evidence>
<keyword evidence="4" id="KW-1185">Reference proteome</keyword>
<reference evidence="3 4" key="1">
    <citation type="submission" date="2018-06" db="EMBL/GenBank/DDBJ databases">
        <title>Genomic Encyclopedia of Archaeal and Bacterial Type Strains, Phase II (KMG-II): from individual species to whole genera.</title>
        <authorList>
            <person name="Goeker M."/>
        </authorList>
    </citation>
    <scope>NUCLEOTIDE SEQUENCE [LARGE SCALE GENOMIC DNA]</scope>
    <source>
        <strain evidence="3 4">DSM 23857</strain>
    </source>
</reference>
<accession>A0A327R331</accession>
<organism evidence="3 4">
    <name type="scientific">Chitinophaga skermanii</name>
    <dbReference type="NCBI Taxonomy" id="331697"/>
    <lineage>
        <taxon>Bacteria</taxon>
        <taxon>Pseudomonadati</taxon>
        <taxon>Bacteroidota</taxon>
        <taxon>Chitinophagia</taxon>
        <taxon>Chitinophagales</taxon>
        <taxon>Chitinophagaceae</taxon>
        <taxon>Chitinophaga</taxon>
    </lineage>
</organism>
<keyword evidence="1 3" id="KW-0808">Transferase</keyword>
<protein>
    <submittedName>
        <fullName evidence="3">Glycosyl transferase family 1</fullName>
    </submittedName>
</protein>
<dbReference type="EMBL" id="QLLL01000001">
    <property type="protein sequence ID" value="RAJ10468.1"/>
    <property type="molecule type" value="Genomic_DNA"/>
</dbReference>
<dbReference type="Proteomes" id="UP000249547">
    <property type="component" value="Unassembled WGS sequence"/>
</dbReference>
<gene>
    <name evidence="3" type="ORF">LX64_00070</name>
</gene>
<dbReference type="GO" id="GO:0016757">
    <property type="term" value="F:glycosyltransferase activity"/>
    <property type="evidence" value="ECO:0007669"/>
    <property type="project" value="InterPro"/>
</dbReference>
<dbReference type="InterPro" id="IPR001296">
    <property type="entry name" value="Glyco_trans_1"/>
</dbReference>
<dbReference type="RefSeq" id="WP_111595621.1">
    <property type="nucleotide sequence ID" value="NZ_QLLL01000001.1"/>
</dbReference>
<dbReference type="PANTHER" id="PTHR46401">
    <property type="entry name" value="GLYCOSYLTRANSFERASE WBBK-RELATED"/>
    <property type="match status" value="1"/>
</dbReference>
<dbReference type="Gene3D" id="3.40.50.2000">
    <property type="entry name" value="Glycogen Phosphorylase B"/>
    <property type="match status" value="2"/>
</dbReference>
<evidence type="ECO:0000313" key="4">
    <source>
        <dbReference type="Proteomes" id="UP000249547"/>
    </source>
</evidence>
<sequence>MRIAVHAPLLIHDSLADSGLAASYILRELAQLHPNDAVTAYVGKHFTPAINMPANLQIQQVKGNDDSRFAKYWRNTWHWPKALKSAQTDALVSIDELLPLKQLKQPAVLVLMQHTGLLKTAAAKKYLAQYKAIVVFSKYMQQQVLDHFPALADKVHVLQPGLDDLTLKPLDWDARVAAKQQYAGGSEYFVFQGSISPRNNIIPLLKAFSAFKKRMRSNMKLIMVGSFNTQGADIAESLKTYKFRDSVNIIESVGQAELNEIIGGAYAMVHIPSQDGMALPLYRAVMAEVPSVVVDESAGHEVVGQSSLRVHAGEVTELAEKIGFMYKDEQLRTRLLQQLPSTSGYHGWDKVAEAISALIES</sequence>
<dbReference type="OrthoDB" id="9801609at2"/>